<protein>
    <submittedName>
        <fullName evidence="2">Uncharacterized protein</fullName>
    </submittedName>
</protein>
<keyword evidence="1" id="KW-0812">Transmembrane</keyword>
<comment type="caution">
    <text evidence="2">The sequence shown here is derived from an EMBL/GenBank/DDBJ whole genome shotgun (WGS) entry which is preliminary data.</text>
</comment>
<gene>
    <name evidence="2" type="ORF">BKA67DRAFT_49621</name>
</gene>
<evidence type="ECO:0000313" key="2">
    <source>
        <dbReference type="EMBL" id="KAH6660369.1"/>
    </source>
</evidence>
<feature type="transmembrane region" description="Helical" evidence="1">
    <location>
        <begin position="326"/>
        <end position="344"/>
    </location>
</feature>
<name>A0A9P8UW46_9PEZI</name>
<organism evidence="2 3">
    <name type="scientific">Truncatella angustata</name>
    <dbReference type="NCBI Taxonomy" id="152316"/>
    <lineage>
        <taxon>Eukaryota</taxon>
        <taxon>Fungi</taxon>
        <taxon>Dikarya</taxon>
        <taxon>Ascomycota</taxon>
        <taxon>Pezizomycotina</taxon>
        <taxon>Sordariomycetes</taxon>
        <taxon>Xylariomycetidae</taxon>
        <taxon>Amphisphaeriales</taxon>
        <taxon>Sporocadaceae</taxon>
        <taxon>Truncatella</taxon>
    </lineage>
</organism>
<dbReference type="AlphaFoldDB" id="A0A9P8UW46"/>
<evidence type="ECO:0000256" key="1">
    <source>
        <dbReference type="SAM" id="Phobius"/>
    </source>
</evidence>
<feature type="transmembrane region" description="Helical" evidence="1">
    <location>
        <begin position="20"/>
        <end position="41"/>
    </location>
</feature>
<keyword evidence="1" id="KW-0472">Membrane</keyword>
<dbReference type="OrthoDB" id="4586224at2759"/>
<keyword evidence="1" id="KW-1133">Transmembrane helix</keyword>
<sequence>MATNNTTYIILPFHWGSRDVYISDWIALFTLGLAPLVAHILSGAPRPSYLHHDRPQWHDVICHYNPASILWRYAAITDRRIRSRNWGPVDIAASNAIFWTPKGWNGSENMLERALPYATRLPEGPMVRLLSLEMLKTVIVFLQGIQAVTSILGNFTSTGDYTTMDAVSGLFIPIGACGLLRLCAALWLTDDFHFAISDESPKSTQPPSLKSYGTGLSTGSVDSLSCEPYHKLLPPMPEDFHIWYSRAFRMFFMMPIAGCFALDILFISPLVGTFGRKGIFTTTSWLLGAYYLTLLAPTVFILGYYFGTGPLRTTIIPCISKLWYKVYCIFVAVFTIVLIAVAAIEMRKTFCGKYTSLTPDFEHPCATGSQRIFTVGQDNDDTFAIAQGLKGDGRFTVANFTGTCLGVPDLVDEWRNAALVS</sequence>
<feature type="transmembrane region" description="Helical" evidence="1">
    <location>
        <begin position="251"/>
        <end position="272"/>
    </location>
</feature>
<feature type="transmembrane region" description="Helical" evidence="1">
    <location>
        <begin position="284"/>
        <end position="306"/>
    </location>
</feature>
<evidence type="ECO:0000313" key="3">
    <source>
        <dbReference type="Proteomes" id="UP000758603"/>
    </source>
</evidence>
<proteinExistence type="predicted"/>
<accession>A0A9P8UW46</accession>
<reference evidence="2" key="1">
    <citation type="journal article" date="2021" name="Nat. Commun.">
        <title>Genetic determinants of endophytism in the Arabidopsis root mycobiome.</title>
        <authorList>
            <person name="Mesny F."/>
            <person name="Miyauchi S."/>
            <person name="Thiergart T."/>
            <person name="Pickel B."/>
            <person name="Atanasova L."/>
            <person name="Karlsson M."/>
            <person name="Huettel B."/>
            <person name="Barry K.W."/>
            <person name="Haridas S."/>
            <person name="Chen C."/>
            <person name="Bauer D."/>
            <person name="Andreopoulos W."/>
            <person name="Pangilinan J."/>
            <person name="LaButti K."/>
            <person name="Riley R."/>
            <person name="Lipzen A."/>
            <person name="Clum A."/>
            <person name="Drula E."/>
            <person name="Henrissat B."/>
            <person name="Kohler A."/>
            <person name="Grigoriev I.V."/>
            <person name="Martin F.M."/>
            <person name="Hacquard S."/>
        </authorList>
    </citation>
    <scope>NUCLEOTIDE SEQUENCE</scope>
    <source>
        <strain evidence="2">MPI-SDFR-AT-0073</strain>
    </source>
</reference>
<dbReference type="Proteomes" id="UP000758603">
    <property type="component" value="Unassembled WGS sequence"/>
</dbReference>
<keyword evidence="3" id="KW-1185">Reference proteome</keyword>
<dbReference type="RefSeq" id="XP_045964500.1">
    <property type="nucleotide sequence ID" value="XM_046097031.1"/>
</dbReference>
<feature type="transmembrane region" description="Helical" evidence="1">
    <location>
        <begin position="167"/>
        <end position="188"/>
    </location>
</feature>
<dbReference type="GeneID" id="70125923"/>
<dbReference type="EMBL" id="JAGPXC010000001">
    <property type="protein sequence ID" value="KAH6660369.1"/>
    <property type="molecule type" value="Genomic_DNA"/>
</dbReference>